<keyword evidence="5 6" id="KW-0472">Membrane</keyword>
<feature type="transmembrane region" description="Helical" evidence="6">
    <location>
        <begin position="243"/>
        <end position="268"/>
    </location>
</feature>
<evidence type="ECO:0000256" key="5">
    <source>
        <dbReference type="ARBA" id="ARBA00023136"/>
    </source>
</evidence>
<reference evidence="7 8" key="1">
    <citation type="submission" date="2020-05" db="EMBL/GenBank/DDBJ databases">
        <title>Bremerella alba sp. nov., a novel planctomycete isolated from the surface of the macroalga Fucus spiralis.</title>
        <authorList>
            <person name="Godinho O."/>
            <person name="Botelho R."/>
            <person name="Albuquerque L."/>
            <person name="Wiegand S."/>
            <person name="Da Costa M.S."/>
            <person name="Lobo-Da-Cunha A."/>
            <person name="Jogler C."/>
            <person name="Lage O.M."/>
        </authorList>
    </citation>
    <scope>NUCLEOTIDE SEQUENCE [LARGE SCALE GENOMIC DNA]</scope>
    <source>
        <strain evidence="7 8">FF15</strain>
    </source>
</reference>
<evidence type="ECO:0000256" key="4">
    <source>
        <dbReference type="ARBA" id="ARBA00022989"/>
    </source>
</evidence>
<feature type="transmembrane region" description="Helical" evidence="6">
    <location>
        <begin position="181"/>
        <end position="200"/>
    </location>
</feature>
<comment type="subcellular location">
    <subcellularLocation>
        <location evidence="1">Cell membrane</location>
        <topology evidence="1">Multi-pass membrane protein</topology>
    </subcellularLocation>
</comment>
<keyword evidence="3 6" id="KW-0812">Transmembrane</keyword>
<feature type="transmembrane region" description="Helical" evidence="6">
    <location>
        <begin position="25"/>
        <end position="46"/>
    </location>
</feature>
<dbReference type="PANTHER" id="PTHR30213">
    <property type="entry name" value="INNER MEMBRANE PROTEIN YHJD"/>
    <property type="match status" value="1"/>
</dbReference>
<name>A0A7V8VA08_9BACT</name>
<proteinExistence type="predicted"/>
<dbReference type="PIRSF" id="PIRSF035875">
    <property type="entry name" value="RNase_BN"/>
    <property type="match status" value="1"/>
</dbReference>
<evidence type="ECO:0000256" key="2">
    <source>
        <dbReference type="ARBA" id="ARBA00022475"/>
    </source>
</evidence>
<keyword evidence="4 6" id="KW-1133">Transmembrane helix</keyword>
<evidence type="ECO:0000256" key="6">
    <source>
        <dbReference type="SAM" id="Phobius"/>
    </source>
</evidence>
<keyword evidence="2" id="KW-1003">Cell membrane</keyword>
<dbReference type="PANTHER" id="PTHR30213:SF1">
    <property type="entry name" value="INNER MEMBRANE PROTEIN YHJD"/>
    <property type="match status" value="1"/>
</dbReference>
<evidence type="ECO:0000256" key="3">
    <source>
        <dbReference type="ARBA" id="ARBA00022692"/>
    </source>
</evidence>
<accession>A0A7V8VA08</accession>
<gene>
    <name evidence="7" type="ORF">HOV93_49110</name>
</gene>
<evidence type="ECO:0000313" key="7">
    <source>
        <dbReference type="EMBL" id="MBA2117709.1"/>
    </source>
</evidence>
<dbReference type="Pfam" id="PF03631">
    <property type="entry name" value="Virul_fac_BrkB"/>
    <property type="match status" value="1"/>
</dbReference>
<evidence type="ECO:0000256" key="1">
    <source>
        <dbReference type="ARBA" id="ARBA00004651"/>
    </source>
</evidence>
<dbReference type="AlphaFoldDB" id="A0A7V8VA08"/>
<dbReference type="EMBL" id="JABRWO010000018">
    <property type="protein sequence ID" value="MBA2117709.1"/>
    <property type="molecule type" value="Genomic_DNA"/>
</dbReference>
<feature type="transmembrane region" description="Helical" evidence="6">
    <location>
        <begin position="212"/>
        <end position="231"/>
    </location>
</feature>
<evidence type="ECO:0000313" key="8">
    <source>
        <dbReference type="Proteomes" id="UP000551616"/>
    </source>
</evidence>
<dbReference type="InterPro" id="IPR017039">
    <property type="entry name" value="Virul_fac_BrkB"/>
</dbReference>
<feature type="transmembrane region" description="Helical" evidence="6">
    <location>
        <begin position="140"/>
        <end position="161"/>
    </location>
</feature>
<dbReference type="GO" id="GO:0005886">
    <property type="term" value="C:plasma membrane"/>
    <property type="evidence" value="ECO:0007669"/>
    <property type="project" value="UniProtKB-SubCell"/>
</dbReference>
<keyword evidence="8" id="KW-1185">Reference proteome</keyword>
<organism evidence="7 8">
    <name type="scientific">Bremerella alba</name>
    <dbReference type="NCBI Taxonomy" id="980252"/>
    <lineage>
        <taxon>Bacteria</taxon>
        <taxon>Pseudomonadati</taxon>
        <taxon>Planctomycetota</taxon>
        <taxon>Planctomycetia</taxon>
        <taxon>Pirellulales</taxon>
        <taxon>Pirellulaceae</taxon>
        <taxon>Bremerella</taxon>
    </lineage>
</organism>
<dbReference type="Proteomes" id="UP000551616">
    <property type="component" value="Unassembled WGS sequence"/>
</dbReference>
<protein>
    <submittedName>
        <fullName evidence="7">Uncharacterized protein</fullName>
    </submittedName>
</protein>
<comment type="caution">
    <text evidence="7">The sequence shown here is derived from an EMBL/GenBank/DDBJ whole genome shotgun (WGS) entry which is preliminary data.</text>
</comment>
<sequence length="291" mass="32457">MLEPWKNFCSQFVLRWVANDNPTSAAAVAFYVLFSIAPIFIFAVTIGGKVLESNAQAEEEVRIFLEENLGEKTGEEIVNQILSAYQEHSLTPTIFSAFIILWSSSATFMQLRNALNRIYGFSAEGIRGSILAVTIGRMRATLFAIGTGLLLALISLFSVWSHTIWAHLPLFRLVPLGTQEWITSQTISWISVLLVFYCMLRFLPMNRPPWREVLTGALFATLLFQAGKYIISTIAGSNLVAVAYGPGSVLVVTVMWIFLSANLLLFAAELGHMLFSPLTSPFEKHRQRKVT</sequence>